<dbReference type="Pfam" id="PF17921">
    <property type="entry name" value="Integrase_H2C2"/>
    <property type="match status" value="1"/>
</dbReference>
<dbReference type="GO" id="GO:0015074">
    <property type="term" value="P:DNA integration"/>
    <property type="evidence" value="ECO:0007669"/>
    <property type="project" value="InterPro"/>
</dbReference>
<dbReference type="PANTHER" id="PTHR35046:SF9">
    <property type="entry name" value="RNA-DIRECTED DNA POLYMERASE"/>
    <property type="match status" value="1"/>
</dbReference>
<dbReference type="AlphaFoldDB" id="A0A9R1X8J0"/>
<evidence type="ECO:0000313" key="2">
    <source>
        <dbReference type="EMBL" id="KAJ0202839.1"/>
    </source>
</evidence>
<dbReference type="Gene3D" id="1.10.340.70">
    <property type="match status" value="1"/>
</dbReference>
<organism evidence="2 3">
    <name type="scientific">Lactuca sativa</name>
    <name type="common">Garden lettuce</name>
    <dbReference type="NCBI Taxonomy" id="4236"/>
    <lineage>
        <taxon>Eukaryota</taxon>
        <taxon>Viridiplantae</taxon>
        <taxon>Streptophyta</taxon>
        <taxon>Embryophyta</taxon>
        <taxon>Tracheophyta</taxon>
        <taxon>Spermatophyta</taxon>
        <taxon>Magnoliopsida</taxon>
        <taxon>eudicotyledons</taxon>
        <taxon>Gunneridae</taxon>
        <taxon>Pentapetalae</taxon>
        <taxon>asterids</taxon>
        <taxon>campanulids</taxon>
        <taxon>Asterales</taxon>
        <taxon>Asteraceae</taxon>
        <taxon>Cichorioideae</taxon>
        <taxon>Cichorieae</taxon>
        <taxon>Lactucinae</taxon>
        <taxon>Lactuca</taxon>
    </lineage>
</organism>
<evidence type="ECO:0000259" key="1">
    <source>
        <dbReference type="PROSITE" id="PS50994"/>
    </source>
</evidence>
<name>A0A9R1X8J0_LACSA</name>
<dbReference type="FunFam" id="1.10.340.70:FF:000001">
    <property type="entry name" value="Retrovirus-related Pol polyprotein from transposon gypsy-like Protein"/>
    <property type="match status" value="1"/>
</dbReference>
<dbReference type="Gene3D" id="3.30.420.10">
    <property type="entry name" value="Ribonuclease H-like superfamily/Ribonuclease H"/>
    <property type="match status" value="1"/>
</dbReference>
<evidence type="ECO:0000313" key="3">
    <source>
        <dbReference type="Proteomes" id="UP000235145"/>
    </source>
</evidence>
<keyword evidence="3" id="KW-1185">Reference proteome</keyword>
<dbReference type="InterPro" id="IPR036397">
    <property type="entry name" value="RNaseH_sf"/>
</dbReference>
<feature type="domain" description="Integrase catalytic" evidence="1">
    <location>
        <begin position="103"/>
        <end position="206"/>
    </location>
</feature>
<sequence length="206" mass="23816">MAAIKKRVRDGLAPVGYSISRDQVVFDGRLVVPKGSRWVLVICKEFHECAVDGHFGVQKTYQRLAREVYWVGMKGGVARWVEECDTCQRHKYSTMSPSGLLQPLELPSTVWSELTMDFIDGLPRSEGNIVIFVVVDRLSKYAHFLPLKHPYTANTVANVFLREIVRLHWVPESIVSDQDKVFLIKFWKELFWMMGTKLWRSTAYHP</sequence>
<dbReference type="SUPFAM" id="SSF53098">
    <property type="entry name" value="Ribonuclease H-like"/>
    <property type="match status" value="1"/>
</dbReference>
<dbReference type="Proteomes" id="UP000235145">
    <property type="component" value="Unassembled WGS sequence"/>
</dbReference>
<proteinExistence type="predicted"/>
<dbReference type="InterPro" id="IPR012337">
    <property type="entry name" value="RNaseH-like_sf"/>
</dbReference>
<dbReference type="GO" id="GO:0003676">
    <property type="term" value="F:nucleic acid binding"/>
    <property type="evidence" value="ECO:0007669"/>
    <property type="project" value="InterPro"/>
</dbReference>
<reference evidence="2 3" key="1">
    <citation type="journal article" date="2017" name="Nat. Commun.">
        <title>Genome assembly with in vitro proximity ligation data and whole-genome triplication in lettuce.</title>
        <authorList>
            <person name="Reyes-Chin-Wo S."/>
            <person name="Wang Z."/>
            <person name="Yang X."/>
            <person name="Kozik A."/>
            <person name="Arikit S."/>
            <person name="Song C."/>
            <person name="Xia L."/>
            <person name="Froenicke L."/>
            <person name="Lavelle D.O."/>
            <person name="Truco M.J."/>
            <person name="Xia R."/>
            <person name="Zhu S."/>
            <person name="Xu C."/>
            <person name="Xu H."/>
            <person name="Xu X."/>
            <person name="Cox K."/>
            <person name="Korf I."/>
            <person name="Meyers B.C."/>
            <person name="Michelmore R.W."/>
        </authorList>
    </citation>
    <scope>NUCLEOTIDE SEQUENCE [LARGE SCALE GENOMIC DNA]</scope>
    <source>
        <strain evidence="3">cv. Salinas</strain>
        <tissue evidence="2">Seedlings</tissue>
    </source>
</reference>
<dbReference type="InterPro" id="IPR041588">
    <property type="entry name" value="Integrase_H2C2"/>
</dbReference>
<gene>
    <name evidence="2" type="ORF">LSAT_V11C500278610</name>
</gene>
<comment type="caution">
    <text evidence="2">The sequence shown here is derived from an EMBL/GenBank/DDBJ whole genome shotgun (WGS) entry which is preliminary data.</text>
</comment>
<protein>
    <recommendedName>
        <fullName evidence="1">Integrase catalytic domain-containing protein</fullName>
    </recommendedName>
</protein>
<accession>A0A9R1X8J0</accession>
<dbReference type="PANTHER" id="PTHR35046">
    <property type="entry name" value="ZINC KNUCKLE (CCHC-TYPE) FAMILY PROTEIN"/>
    <property type="match status" value="1"/>
</dbReference>
<dbReference type="PROSITE" id="PS50994">
    <property type="entry name" value="INTEGRASE"/>
    <property type="match status" value="1"/>
</dbReference>
<dbReference type="EMBL" id="NBSK02000005">
    <property type="protein sequence ID" value="KAJ0202839.1"/>
    <property type="molecule type" value="Genomic_DNA"/>
</dbReference>
<dbReference type="InterPro" id="IPR001584">
    <property type="entry name" value="Integrase_cat-core"/>
</dbReference>